<dbReference type="STRING" id="990712.SAMN05216257_102330"/>
<proteinExistence type="inferred from homology"/>
<dbReference type="InterPro" id="IPR005119">
    <property type="entry name" value="LysR_subst-bd"/>
</dbReference>
<organism evidence="6 7">
    <name type="scientific">Meinhardsimonia xiamenensis</name>
    <dbReference type="NCBI Taxonomy" id="990712"/>
    <lineage>
        <taxon>Bacteria</taxon>
        <taxon>Pseudomonadati</taxon>
        <taxon>Pseudomonadota</taxon>
        <taxon>Alphaproteobacteria</taxon>
        <taxon>Rhodobacterales</taxon>
        <taxon>Paracoccaceae</taxon>
        <taxon>Meinhardsimonia</taxon>
    </lineage>
</organism>
<dbReference type="PROSITE" id="PS50931">
    <property type="entry name" value="HTH_LYSR"/>
    <property type="match status" value="2"/>
</dbReference>
<dbReference type="InterPro" id="IPR000847">
    <property type="entry name" value="LysR_HTH_N"/>
</dbReference>
<dbReference type="GO" id="GO:0003700">
    <property type="term" value="F:DNA-binding transcription factor activity"/>
    <property type="evidence" value="ECO:0007669"/>
    <property type="project" value="InterPro"/>
</dbReference>
<evidence type="ECO:0000313" key="7">
    <source>
        <dbReference type="Proteomes" id="UP000199328"/>
    </source>
</evidence>
<dbReference type="SUPFAM" id="SSF53850">
    <property type="entry name" value="Periplasmic binding protein-like II"/>
    <property type="match status" value="1"/>
</dbReference>
<feature type="domain" description="HTH lysR-type" evidence="5">
    <location>
        <begin position="98"/>
        <end position="154"/>
    </location>
</feature>
<dbReference type="InterPro" id="IPR036388">
    <property type="entry name" value="WH-like_DNA-bd_sf"/>
</dbReference>
<protein>
    <submittedName>
        <fullName evidence="6">Regulatory helix-turn-helix protein, lysR family</fullName>
    </submittedName>
</protein>
<dbReference type="Pfam" id="PF00126">
    <property type="entry name" value="HTH_1"/>
    <property type="match status" value="2"/>
</dbReference>
<dbReference type="Gene3D" id="3.40.190.10">
    <property type="entry name" value="Periplasmic binding protein-like II"/>
    <property type="match status" value="2"/>
</dbReference>
<dbReference type="OrthoDB" id="9803030at2"/>
<dbReference type="FunFam" id="1.10.10.10:FF:000001">
    <property type="entry name" value="LysR family transcriptional regulator"/>
    <property type="match status" value="1"/>
</dbReference>
<name>A0A1G9AYU0_9RHOB</name>
<sequence>MPTPPKTPNLRHLRAFLAIAETGSLTRAAARVHVSQPAVSQALAGFERQAGGPLFDRTGQGVFLTERGRVLEARVRRALNRLDAALAAVSPRLPLTATTARLMALIATAEAQNFTLAARRLGVAQPTVHRAIAQFEAEAGKRLFERTSHGVVPTRACRELAEAARLAFAELAQADAELAELDGGDGGAIVIGALPLSRSVVLPEALARFRAARPRHPVTVLDGRYGDLLTGLRRGEIDFILGALRDPPPIGDIVQEALFADRLAVLARPGHSLAGRSCVPLETLARQAWVVPRTGTPARAQFDELFTRAGLVPPESILECGSILLMRELLGRSDMLGCISARQAEAEVARGLLVPLDIGRDWPERPIGLTFRAEWVPTRAQSQLIGFIRKAADRARG</sequence>
<dbReference type="EMBL" id="FNFV01000002">
    <property type="protein sequence ID" value="SDK32437.1"/>
    <property type="molecule type" value="Genomic_DNA"/>
</dbReference>
<dbReference type="PANTHER" id="PTHR30126">
    <property type="entry name" value="HTH-TYPE TRANSCRIPTIONAL REGULATOR"/>
    <property type="match status" value="1"/>
</dbReference>
<reference evidence="7" key="1">
    <citation type="submission" date="2016-10" db="EMBL/GenBank/DDBJ databases">
        <authorList>
            <person name="Varghese N."/>
            <person name="Submissions S."/>
        </authorList>
    </citation>
    <scope>NUCLEOTIDE SEQUENCE [LARGE SCALE GENOMIC DNA]</scope>
    <source>
        <strain evidence="7">CGMCC 1.10789</strain>
    </source>
</reference>
<dbReference type="Proteomes" id="UP000199328">
    <property type="component" value="Unassembled WGS sequence"/>
</dbReference>
<evidence type="ECO:0000313" key="6">
    <source>
        <dbReference type="EMBL" id="SDK32437.1"/>
    </source>
</evidence>
<keyword evidence="7" id="KW-1185">Reference proteome</keyword>
<dbReference type="SUPFAM" id="SSF46785">
    <property type="entry name" value="Winged helix' DNA-binding domain"/>
    <property type="match status" value="2"/>
</dbReference>
<comment type="similarity">
    <text evidence="1">Belongs to the LysR transcriptional regulatory family.</text>
</comment>
<dbReference type="Pfam" id="PF03466">
    <property type="entry name" value="LysR_substrate"/>
    <property type="match status" value="1"/>
</dbReference>
<gene>
    <name evidence="6" type="ORF">SAMN05216257_102330</name>
</gene>
<evidence type="ECO:0000256" key="2">
    <source>
        <dbReference type="ARBA" id="ARBA00023015"/>
    </source>
</evidence>
<dbReference type="RefSeq" id="WP_092499010.1">
    <property type="nucleotide sequence ID" value="NZ_FNFV01000002.1"/>
</dbReference>
<dbReference type="PRINTS" id="PR00039">
    <property type="entry name" value="HTHLYSR"/>
</dbReference>
<dbReference type="Gene3D" id="1.10.10.10">
    <property type="entry name" value="Winged helix-like DNA-binding domain superfamily/Winged helix DNA-binding domain"/>
    <property type="match status" value="2"/>
</dbReference>
<dbReference type="InterPro" id="IPR036390">
    <property type="entry name" value="WH_DNA-bd_sf"/>
</dbReference>
<dbReference type="AlphaFoldDB" id="A0A1G9AYU0"/>
<evidence type="ECO:0000256" key="4">
    <source>
        <dbReference type="ARBA" id="ARBA00023163"/>
    </source>
</evidence>
<keyword evidence="4" id="KW-0804">Transcription</keyword>
<keyword evidence="3" id="KW-0238">DNA-binding</keyword>
<dbReference type="GO" id="GO:0000976">
    <property type="term" value="F:transcription cis-regulatory region binding"/>
    <property type="evidence" value="ECO:0007669"/>
    <property type="project" value="TreeGrafter"/>
</dbReference>
<keyword evidence="2" id="KW-0805">Transcription regulation</keyword>
<dbReference type="PANTHER" id="PTHR30126:SF98">
    <property type="entry name" value="HTH-TYPE TRANSCRIPTIONAL ACTIVATOR BAUR"/>
    <property type="match status" value="1"/>
</dbReference>
<evidence type="ECO:0000256" key="3">
    <source>
        <dbReference type="ARBA" id="ARBA00023125"/>
    </source>
</evidence>
<evidence type="ECO:0000256" key="1">
    <source>
        <dbReference type="ARBA" id="ARBA00009437"/>
    </source>
</evidence>
<feature type="domain" description="HTH lysR-type" evidence="5">
    <location>
        <begin position="8"/>
        <end position="65"/>
    </location>
</feature>
<accession>A0A1G9AYU0</accession>
<evidence type="ECO:0000259" key="5">
    <source>
        <dbReference type="PROSITE" id="PS50931"/>
    </source>
</evidence>